<feature type="domain" description="Peripheral subunit-binding (PSBD)" evidence="11">
    <location>
        <begin position="132"/>
        <end position="169"/>
    </location>
</feature>
<evidence type="ECO:0000256" key="2">
    <source>
        <dbReference type="ARBA" id="ARBA00007317"/>
    </source>
</evidence>
<organism evidence="12 13">
    <name type="scientific">Viridibacillus arvi</name>
    <dbReference type="NCBI Taxonomy" id="263475"/>
    <lineage>
        <taxon>Bacteria</taxon>
        <taxon>Bacillati</taxon>
        <taxon>Bacillota</taxon>
        <taxon>Bacilli</taxon>
        <taxon>Bacillales</taxon>
        <taxon>Caryophanaceae</taxon>
        <taxon>Viridibacillus</taxon>
    </lineage>
</organism>
<dbReference type="STRING" id="263475.AMD00_13770"/>
<comment type="cofactor">
    <cofactor evidence="1 8">
        <name>(R)-lipoate</name>
        <dbReference type="ChEBI" id="CHEBI:83088"/>
    </cofactor>
</comment>
<evidence type="ECO:0000256" key="7">
    <source>
        <dbReference type="ARBA" id="ARBA00048370"/>
    </source>
</evidence>
<evidence type="ECO:0000256" key="9">
    <source>
        <dbReference type="SAM" id="MobiDB-lite"/>
    </source>
</evidence>
<proteinExistence type="inferred from homology"/>
<dbReference type="FunFam" id="4.10.320.10:FF:000011">
    <property type="entry name" value="Dihydrolipoamide acetyltransferase component of pyruvate dehydrogenase complex"/>
    <property type="match status" value="1"/>
</dbReference>
<keyword evidence="3 8" id="KW-0808">Transferase</keyword>
<dbReference type="SUPFAM" id="SSF51230">
    <property type="entry name" value="Single hybrid motif"/>
    <property type="match status" value="1"/>
</dbReference>
<dbReference type="PROSITE" id="PS00189">
    <property type="entry name" value="LIPOYL"/>
    <property type="match status" value="1"/>
</dbReference>
<name>A0A0M0LEB3_9BACL</name>
<dbReference type="Pfam" id="PF00364">
    <property type="entry name" value="Biotin_lipoyl"/>
    <property type="match status" value="1"/>
</dbReference>
<dbReference type="EMBL" id="LILB01000005">
    <property type="protein sequence ID" value="KOO49430.1"/>
    <property type="molecule type" value="Genomic_DNA"/>
</dbReference>
<dbReference type="InterPro" id="IPR000089">
    <property type="entry name" value="Biotin_lipoyl"/>
</dbReference>
<evidence type="ECO:0000259" key="10">
    <source>
        <dbReference type="PROSITE" id="PS50968"/>
    </source>
</evidence>
<evidence type="ECO:0000256" key="5">
    <source>
        <dbReference type="ARBA" id="ARBA00023315"/>
    </source>
</evidence>
<dbReference type="Pfam" id="PF02817">
    <property type="entry name" value="E3_binding"/>
    <property type="match status" value="1"/>
</dbReference>
<evidence type="ECO:0000256" key="4">
    <source>
        <dbReference type="ARBA" id="ARBA00022823"/>
    </source>
</evidence>
<comment type="function">
    <text evidence="6">The pyruvate dehydrogenase complex catalyzes the overall conversion of pyruvate to acetyl-CoA and CO(2). It contains multiple copies of three enzymatic components: pyruvate dehydrogenase (E1), dihydrolipoamide acetyltransferase (E2) and lipoamide dehydrogenase (E3).</text>
</comment>
<dbReference type="PANTHER" id="PTHR43178:SF5">
    <property type="entry name" value="LIPOAMIDE ACYLTRANSFERASE COMPONENT OF BRANCHED-CHAIN ALPHA-KETO ACID DEHYDROGENASE COMPLEX, MITOCHONDRIAL"/>
    <property type="match status" value="1"/>
</dbReference>
<comment type="catalytic activity">
    <reaction evidence="7">
        <text>N(6)-[(R)-dihydrolipoyl]-L-lysyl-[protein] + acetyl-CoA = N(6)-[(R)-S(8)-acetyldihydrolipoyl]-L-lysyl-[protein] + CoA</text>
        <dbReference type="Rhea" id="RHEA:17017"/>
        <dbReference type="Rhea" id="RHEA-COMP:10475"/>
        <dbReference type="Rhea" id="RHEA-COMP:10478"/>
        <dbReference type="ChEBI" id="CHEBI:57287"/>
        <dbReference type="ChEBI" id="CHEBI:57288"/>
        <dbReference type="ChEBI" id="CHEBI:83100"/>
        <dbReference type="ChEBI" id="CHEBI:83111"/>
        <dbReference type="EC" id="2.3.1.12"/>
    </reaction>
</comment>
<dbReference type="SUPFAM" id="SSF52777">
    <property type="entry name" value="CoA-dependent acyltransferases"/>
    <property type="match status" value="1"/>
</dbReference>
<dbReference type="GO" id="GO:0005737">
    <property type="term" value="C:cytoplasm"/>
    <property type="evidence" value="ECO:0007669"/>
    <property type="project" value="TreeGrafter"/>
</dbReference>
<keyword evidence="5 8" id="KW-0012">Acyltransferase</keyword>
<dbReference type="AlphaFoldDB" id="A0A0M0LEB3"/>
<dbReference type="CDD" id="cd06849">
    <property type="entry name" value="lipoyl_domain"/>
    <property type="match status" value="1"/>
</dbReference>
<feature type="domain" description="Lipoyl-binding" evidence="10">
    <location>
        <begin position="2"/>
        <end position="77"/>
    </location>
</feature>
<dbReference type="InterPro" id="IPR050743">
    <property type="entry name" value="2-oxoacid_DH_E2_comp"/>
</dbReference>
<dbReference type="GO" id="GO:0004742">
    <property type="term" value="F:dihydrolipoyllysine-residue acetyltransferase activity"/>
    <property type="evidence" value="ECO:0007669"/>
    <property type="project" value="UniProtKB-EC"/>
</dbReference>
<reference evidence="13" key="1">
    <citation type="submission" date="2015-08" db="EMBL/GenBank/DDBJ databases">
        <title>Fjat-10028 dsm 16317.</title>
        <authorList>
            <person name="Liu B."/>
            <person name="Wang J."/>
            <person name="Zhu Y."/>
            <person name="Liu G."/>
            <person name="Chen Q."/>
            <person name="Chen Z."/>
            <person name="Lan J."/>
            <person name="Che J."/>
            <person name="Ge C."/>
            <person name="Shi H."/>
            <person name="Pan Z."/>
            <person name="Liu X."/>
        </authorList>
    </citation>
    <scope>NUCLEOTIDE SEQUENCE [LARGE SCALE GENOMIC DNA]</scope>
    <source>
        <strain evidence="13">DSM 16317</strain>
    </source>
</reference>
<dbReference type="PANTHER" id="PTHR43178">
    <property type="entry name" value="DIHYDROLIPOAMIDE ACETYLTRANSFERASE COMPONENT OF PYRUVATE DEHYDROGENASE COMPLEX"/>
    <property type="match status" value="1"/>
</dbReference>
<dbReference type="GeneID" id="301137165"/>
<evidence type="ECO:0000313" key="12">
    <source>
        <dbReference type="EMBL" id="KOO49430.1"/>
    </source>
</evidence>
<dbReference type="OrthoDB" id="9805770at2"/>
<evidence type="ECO:0000313" key="13">
    <source>
        <dbReference type="Proteomes" id="UP000036867"/>
    </source>
</evidence>
<dbReference type="InterPro" id="IPR036625">
    <property type="entry name" value="E3-bd_dom_sf"/>
</dbReference>
<dbReference type="SUPFAM" id="SSF47005">
    <property type="entry name" value="Peripheral subunit-binding domain of 2-oxo acid dehydrogenase complex"/>
    <property type="match status" value="1"/>
</dbReference>
<dbReference type="Gene3D" id="4.10.320.10">
    <property type="entry name" value="E3-binding domain"/>
    <property type="match status" value="1"/>
</dbReference>
<comment type="caution">
    <text evidence="12">The sequence shown here is derived from an EMBL/GenBank/DDBJ whole genome shotgun (WGS) entry which is preliminary data.</text>
</comment>
<evidence type="ECO:0000259" key="11">
    <source>
        <dbReference type="PROSITE" id="PS51826"/>
    </source>
</evidence>
<dbReference type="Gene3D" id="3.30.559.10">
    <property type="entry name" value="Chloramphenicol acetyltransferase-like domain"/>
    <property type="match status" value="1"/>
</dbReference>
<dbReference type="InterPro" id="IPR011053">
    <property type="entry name" value="Single_hybrid_motif"/>
</dbReference>
<dbReference type="PROSITE" id="PS50968">
    <property type="entry name" value="BIOTINYL_LIPOYL"/>
    <property type="match status" value="1"/>
</dbReference>
<accession>A0A0M0LEB3</accession>
<evidence type="ECO:0000256" key="1">
    <source>
        <dbReference type="ARBA" id="ARBA00001938"/>
    </source>
</evidence>
<protein>
    <recommendedName>
        <fullName evidence="8">Dihydrolipoamide acetyltransferase component of pyruvate dehydrogenase complex</fullName>
        <ecNumber evidence="8">2.3.1.-</ecNumber>
    </recommendedName>
</protein>
<evidence type="ECO:0000256" key="3">
    <source>
        <dbReference type="ARBA" id="ARBA00022679"/>
    </source>
</evidence>
<dbReference type="InterPro" id="IPR003016">
    <property type="entry name" value="2-oxoA_DH_lipoyl-BS"/>
</dbReference>
<dbReference type="InterPro" id="IPR001078">
    <property type="entry name" value="2-oxoacid_DH_actylTfrase"/>
</dbReference>
<dbReference type="GO" id="GO:0031405">
    <property type="term" value="F:lipoic acid binding"/>
    <property type="evidence" value="ECO:0007669"/>
    <property type="project" value="TreeGrafter"/>
</dbReference>
<dbReference type="PROSITE" id="PS51826">
    <property type="entry name" value="PSBD"/>
    <property type="match status" value="1"/>
</dbReference>
<feature type="region of interest" description="Disordered" evidence="9">
    <location>
        <begin position="171"/>
        <end position="200"/>
    </location>
</feature>
<dbReference type="Pfam" id="PF00198">
    <property type="entry name" value="2-oxoacid_dh"/>
    <property type="match status" value="1"/>
</dbReference>
<dbReference type="EC" id="2.3.1.-" evidence="8"/>
<dbReference type="InterPro" id="IPR023213">
    <property type="entry name" value="CAT-like_dom_sf"/>
</dbReference>
<keyword evidence="4 8" id="KW-0450">Lipoyl</keyword>
<comment type="similarity">
    <text evidence="2 8">Belongs to the 2-oxoacid dehydrogenase family.</text>
</comment>
<sequence length="441" mass="48040">MAFEFRLPDIGEGIHEGEIVKWFVKAGDKIQEDDVLCEVQNDKAVVEIPSPVEGTVEEVLVEEGVLTTVGTVLLRVDAPGYEDIQLKGHHDEEETAKEEPTKAAVEEAPKAETTTTVASQPSVETDPNKRVIAMPSVRKFARDNDIDIKQVSGSGKNGRIVKEDVESFMNGGSAQAATQSVDAPVAEETPVSEKTNEKASVQPVLEGDFPETREKMSGIRRAIAKAMVHSKQTAPHVTLMDEVDVTELVAHRKKFKEIALEKGIKLTYLPYVVKALVSALREFPEFNRSLDDATQEIVQKHYYNIGIAADTDKGLLVPVIKHADRKSVFAVSDEINELATKARDGKLAPNEMKGASCSITNIGSAGGQWFTPVINHPEVAILGIGRIAEKPVIKNGEIVAAPVLALSLSFDHRMIDGATAQHALNHIKRLLSEPELLLMEA</sequence>
<feature type="region of interest" description="Disordered" evidence="9">
    <location>
        <begin position="87"/>
        <end position="126"/>
    </location>
</feature>
<dbReference type="PATRIC" id="fig|263475.3.peg.4014"/>
<gene>
    <name evidence="12" type="ORF">AMD00_13770</name>
</gene>
<dbReference type="FunFam" id="3.30.559.10:FF:000007">
    <property type="entry name" value="Dihydrolipoamide acetyltransferase component of pyruvate dehydrogenase complex"/>
    <property type="match status" value="1"/>
</dbReference>
<dbReference type="RefSeq" id="WP_053417594.1">
    <property type="nucleotide sequence ID" value="NZ_LILB01000005.1"/>
</dbReference>
<evidence type="ECO:0000256" key="6">
    <source>
        <dbReference type="ARBA" id="ARBA00025211"/>
    </source>
</evidence>
<keyword evidence="13" id="KW-1185">Reference proteome</keyword>
<evidence type="ECO:0000256" key="8">
    <source>
        <dbReference type="RuleBase" id="RU003423"/>
    </source>
</evidence>
<feature type="compositionally biased region" description="Basic and acidic residues" evidence="9">
    <location>
        <begin position="87"/>
        <end position="110"/>
    </location>
</feature>
<feature type="compositionally biased region" description="Polar residues" evidence="9">
    <location>
        <begin position="171"/>
        <end position="181"/>
    </location>
</feature>
<dbReference type="InterPro" id="IPR004167">
    <property type="entry name" value="PSBD"/>
</dbReference>
<dbReference type="Proteomes" id="UP000036867">
    <property type="component" value="Unassembled WGS sequence"/>
</dbReference>
<dbReference type="Gene3D" id="2.40.50.100">
    <property type="match status" value="1"/>
</dbReference>